<evidence type="ECO:0000256" key="5">
    <source>
        <dbReference type="ARBA" id="ARBA00022679"/>
    </source>
</evidence>
<feature type="non-terminal residue" evidence="10">
    <location>
        <position position="274"/>
    </location>
</feature>
<dbReference type="SUPFAM" id="SSF48452">
    <property type="entry name" value="TPR-like"/>
    <property type="match status" value="1"/>
</dbReference>
<dbReference type="Gene3D" id="2.170.270.10">
    <property type="entry name" value="SET domain"/>
    <property type="match status" value="1"/>
</dbReference>
<dbReference type="Pfam" id="PF00856">
    <property type="entry name" value="SET"/>
    <property type="match status" value="1"/>
</dbReference>
<comment type="subcellular location">
    <subcellularLocation>
        <location evidence="2">Cytoplasm</location>
    </subcellularLocation>
    <subcellularLocation>
        <location evidence="1">Nucleus</location>
    </subcellularLocation>
</comment>
<comment type="catalytic activity">
    <reaction evidence="8">
        <text>L-lysyl-[protein] + S-adenosyl-L-methionine = N(6)-methyl-L-lysyl-[protein] + S-adenosyl-L-homocysteine + H(+)</text>
        <dbReference type="Rhea" id="RHEA:51736"/>
        <dbReference type="Rhea" id="RHEA-COMP:9752"/>
        <dbReference type="Rhea" id="RHEA-COMP:13053"/>
        <dbReference type="ChEBI" id="CHEBI:15378"/>
        <dbReference type="ChEBI" id="CHEBI:29969"/>
        <dbReference type="ChEBI" id="CHEBI:57856"/>
        <dbReference type="ChEBI" id="CHEBI:59789"/>
        <dbReference type="ChEBI" id="CHEBI:61929"/>
    </reaction>
</comment>
<keyword evidence="3" id="KW-0963">Cytoplasm</keyword>
<dbReference type="InterPro" id="IPR044421">
    <property type="entry name" value="SMYD4_SET"/>
</dbReference>
<dbReference type="GO" id="GO:0005737">
    <property type="term" value="C:cytoplasm"/>
    <property type="evidence" value="ECO:0007669"/>
    <property type="project" value="UniProtKB-SubCell"/>
</dbReference>
<evidence type="ECO:0000256" key="8">
    <source>
        <dbReference type="ARBA" id="ARBA00048985"/>
    </source>
</evidence>
<evidence type="ECO:0000256" key="2">
    <source>
        <dbReference type="ARBA" id="ARBA00004496"/>
    </source>
</evidence>
<evidence type="ECO:0000259" key="9">
    <source>
        <dbReference type="PROSITE" id="PS50280"/>
    </source>
</evidence>
<dbReference type="AlphaFoldDB" id="A0A087U7D5"/>
<feature type="domain" description="SET" evidence="9">
    <location>
        <begin position="1"/>
        <end position="37"/>
    </location>
</feature>
<dbReference type="OrthoDB" id="62495at2759"/>
<name>A0A087U7D5_STEMI</name>
<dbReference type="PROSITE" id="PS50280">
    <property type="entry name" value="SET"/>
    <property type="match status" value="1"/>
</dbReference>
<gene>
    <name evidence="10" type="ORF">X975_20878</name>
</gene>
<dbReference type="STRING" id="407821.A0A087U7D5"/>
<dbReference type="OMA" id="FFICECD"/>
<protein>
    <submittedName>
        <fullName evidence="10">SET and MYND domain-containing protein 4</fullName>
    </submittedName>
</protein>
<dbReference type="InterPro" id="IPR001214">
    <property type="entry name" value="SET_dom"/>
</dbReference>
<dbReference type="InterPro" id="IPR011990">
    <property type="entry name" value="TPR-like_helical_dom_sf"/>
</dbReference>
<dbReference type="InterPro" id="IPR052097">
    <property type="entry name" value="SET-MYND_domain_protein"/>
</dbReference>
<keyword evidence="6" id="KW-0949">S-adenosyl-L-methionine</keyword>
<keyword evidence="4" id="KW-0489">Methyltransferase</keyword>
<evidence type="ECO:0000256" key="4">
    <source>
        <dbReference type="ARBA" id="ARBA00022603"/>
    </source>
</evidence>
<accession>A0A087U7D5</accession>
<dbReference type="GO" id="GO:0042826">
    <property type="term" value="F:histone deacetylase binding"/>
    <property type="evidence" value="ECO:0007669"/>
    <property type="project" value="TreeGrafter"/>
</dbReference>
<dbReference type="Proteomes" id="UP000054359">
    <property type="component" value="Unassembled WGS sequence"/>
</dbReference>
<dbReference type="GO" id="GO:0008757">
    <property type="term" value="F:S-adenosylmethionine-dependent methyltransferase activity"/>
    <property type="evidence" value="ECO:0007669"/>
    <property type="project" value="UniProtKB-ARBA"/>
</dbReference>
<dbReference type="CDD" id="cd10536">
    <property type="entry name" value="SET_SMYD4"/>
    <property type="match status" value="1"/>
</dbReference>
<evidence type="ECO:0000313" key="10">
    <source>
        <dbReference type="EMBL" id="KFM73274.1"/>
    </source>
</evidence>
<evidence type="ECO:0000256" key="7">
    <source>
        <dbReference type="ARBA" id="ARBA00023242"/>
    </source>
</evidence>
<keyword evidence="5" id="KW-0808">Transferase</keyword>
<dbReference type="GO" id="GO:0005634">
    <property type="term" value="C:nucleus"/>
    <property type="evidence" value="ECO:0007669"/>
    <property type="project" value="UniProtKB-SubCell"/>
</dbReference>
<dbReference type="Gene3D" id="1.25.40.10">
    <property type="entry name" value="Tetratricopeptide repeat domain"/>
    <property type="match status" value="1"/>
</dbReference>
<dbReference type="PANTHER" id="PTHR46165">
    <property type="entry name" value="SET AND MYND DOMAIN-CONTAINING PROTEIN 4"/>
    <property type="match status" value="1"/>
</dbReference>
<evidence type="ECO:0000256" key="3">
    <source>
        <dbReference type="ARBA" id="ARBA00022490"/>
    </source>
</evidence>
<evidence type="ECO:0000313" key="11">
    <source>
        <dbReference type="Proteomes" id="UP000054359"/>
    </source>
</evidence>
<dbReference type="SUPFAM" id="SSF82199">
    <property type="entry name" value="SET domain"/>
    <property type="match status" value="1"/>
</dbReference>
<dbReference type="GO" id="GO:0032259">
    <property type="term" value="P:methylation"/>
    <property type="evidence" value="ECO:0007669"/>
    <property type="project" value="UniProtKB-KW"/>
</dbReference>
<proteinExistence type="predicted"/>
<keyword evidence="11" id="KW-1185">Reference proteome</keyword>
<dbReference type="PANTHER" id="PTHR46165:SF2">
    <property type="entry name" value="SET AND MYND DOMAIN-CONTAINING PROTEIN 4"/>
    <property type="match status" value="1"/>
</dbReference>
<dbReference type="InterPro" id="IPR046341">
    <property type="entry name" value="SET_dom_sf"/>
</dbReference>
<dbReference type="GO" id="GO:0008170">
    <property type="term" value="F:N-methyltransferase activity"/>
    <property type="evidence" value="ECO:0007669"/>
    <property type="project" value="UniProtKB-ARBA"/>
</dbReference>
<reference evidence="10 11" key="1">
    <citation type="submission" date="2013-11" db="EMBL/GenBank/DDBJ databases">
        <title>Genome sequencing of Stegodyphus mimosarum.</title>
        <authorList>
            <person name="Bechsgaard J."/>
        </authorList>
    </citation>
    <scope>NUCLEOTIDE SEQUENCE [LARGE SCALE GENOMIC DNA]</scope>
</reference>
<keyword evidence="7" id="KW-0539">Nucleus</keyword>
<organism evidence="10 11">
    <name type="scientific">Stegodyphus mimosarum</name>
    <name type="common">African social velvet spider</name>
    <dbReference type="NCBI Taxonomy" id="407821"/>
    <lineage>
        <taxon>Eukaryota</taxon>
        <taxon>Metazoa</taxon>
        <taxon>Ecdysozoa</taxon>
        <taxon>Arthropoda</taxon>
        <taxon>Chelicerata</taxon>
        <taxon>Arachnida</taxon>
        <taxon>Araneae</taxon>
        <taxon>Araneomorphae</taxon>
        <taxon>Entelegynae</taxon>
        <taxon>Eresoidea</taxon>
        <taxon>Eresidae</taxon>
        <taxon>Stegodyphus</taxon>
    </lineage>
</organism>
<evidence type="ECO:0000256" key="1">
    <source>
        <dbReference type="ARBA" id="ARBA00004123"/>
    </source>
</evidence>
<evidence type="ECO:0000256" key="6">
    <source>
        <dbReference type="ARBA" id="ARBA00022691"/>
    </source>
</evidence>
<sequence length="274" mass="31942">MNHSCNPTVISSFYRNVLIVRAIRDVETGEEIYNCYGPHFRRMPRDDRQRALLEQYFFICECDACVNEDEREQRFQALKCSFCKGPLRAPDSTNRASCLDCDKSQDCAAQLQKVFTAHDLFVQGLQLAAKGSFKDALERLKKCHKLREKVMYKYNRQLSEVQDQLACCYASLDKMLLAVEYLRPTLVTTEHIYGKNSIEYGNELQKYSDLLLNAIAQTNREHLCSDQECKNLIEETRSVLEKSYHIFSIHYGPHHEALKELKDKQKQLEMFAEQ</sequence>
<dbReference type="GO" id="GO:0008276">
    <property type="term" value="F:protein methyltransferase activity"/>
    <property type="evidence" value="ECO:0007669"/>
    <property type="project" value="UniProtKB-ARBA"/>
</dbReference>
<dbReference type="EMBL" id="KK118560">
    <property type="protein sequence ID" value="KFM73274.1"/>
    <property type="molecule type" value="Genomic_DNA"/>
</dbReference>